<dbReference type="AlphaFoldDB" id="A0A285UHU0"/>
<reference evidence="3" key="1">
    <citation type="submission" date="2017-08" db="EMBL/GenBank/DDBJ databases">
        <authorList>
            <person name="Varghese N."/>
            <person name="Submissions S."/>
        </authorList>
    </citation>
    <scope>NUCLEOTIDE SEQUENCE [LARGE SCALE GENOMIC DNA]</scope>
    <source>
        <strain evidence="3">JC23</strain>
    </source>
</reference>
<name>A0A285UHU0_9BACL</name>
<proteinExistence type="predicted"/>
<gene>
    <name evidence="2" type="ORF">SAMN05877842_10946</name>
</gene>
<accession>A0A285UHU0</accession>
<protein>
    <submittedName>
        <fullName evidence="2">Uncharacterized protein DUF4236</fullName>
    </submittedName>
</protein>
<evidence type="ECO:0000259" key="1">
    <source>
        <dbReference type="Pfam" id="PF14020"/>
    </source>
</evidence>
<dbReference type="Pfam" id="PF14020">
    <property type="entry name" value="DUF4236"/>
    <property type="match status" value="1"/>
</dbReference>
<keyword evidence="3" id="KW-1185">Reference proteome</keyword>
<sequence length="365" mass="41974">MGLRFRKSFKVAPGVRINVGKKSTGISFGGKGMRYSINSSGRRTTSIGIPGSGLSYVTTKTSGKSYKTRAYQTNQRLKSIERAIQKEQELERAKFEVELYENQCELVKSIHKECDDEVNWSSIVSGPPPFQLGEVGPREKEAMIKYQNYKPGFFERLFKKEEKARTQLANQIEIEKVEDQKAYELWEELVELAKKVLAGDINTYFRVLEEMDPLADLAEFGSGFEFSTDDPSYMEVEFDVHSDKLIPKEEKKLTKTGKLSTKPLSKTRYYELQQDYVCSCILRIARDLFALLPLETVIIHAYDEFLNTETGHEERILIVSVKIERSILNSLNLDYIDCSDSMNNFEHNMRFLKTKGFHAVEKINK</sequence>
<dbReference type="EMBL" id="OBQC01000009">
    <property type="protein sequence ID" value="SOC40968.1"/>
    <property type="molecule type" value="Genomic_DNA"/>
</dbReference>
<dbReference type="Proteomes" id="UP000219252">
    <property type="component" value="Unassembled WGS sequence"/>
</dbReference>
<feature type="domain" description="DUF4236" evidence="1">
    <location>
        <begin position="3"/>
        <end position="56"/>
    </location>
</feature>
<evidence type="ECO:0000313" key="2">
    <source>
        <dbReference type="EMBL" id="SOC40968.1"/>
    </source>
</evidence>
<dbReference type="OrthoDB" id="983149at2"/>
<organism evidence="2 3">
    <name type="scientific">Ureibacillus acetophenoni</name>
    <dbReference type="NCBI Taxonomy" id="614649"/>
    <lineage>
        <taxon>Bacteria</taxon>
        <taxon>Bacillati</taxon>
        <taxon>Bacillota</taxon>
        <taxon>Bacilli</taxon>
        <taxon>Bacillales</taxon>
        <taxon>Caryophanaceae</taxon>
        <taxon>Ureibacillus</taxon>
    </lineage>
</organism>
<evidence type="ECO:0000313" key="3">
    <source>
        <dbReference type="Proteomes" id="UP000219252"/>
    </source>
</evidence>
<dbReference type="InterPro" id="IPR025330">
    <property type="entry name" value="DUF4236"/>
</dbReference>
<dbReference type="RefSeq" id="WP_097149961.1">
    <property type="nucleotide sequence ID" value="NZ_OBQC01000009.1"/>
</dbReference>